<organism evidence="1 2">
    <name type="scientific">Siphonobacter curvatus</name>
    <dbReference type="NCBI Taxonomy" id="2094562"/>
    <lineage>
        <taxon>Bacteria</taxon>
        <taxon>Pseudomonadati</taxon>
        <taxon>Bacteroidota</taxon>
        <taxon>Cytophagia</taxon>
        <taxon>Cytophagales</taxon>
        <taxon>Cytophagaceae</taxon>
        <taxon>Siphonobacter</taxon>
    </lineage>
</organism>
<dbReference type="EMBL" id="PTRA01000004">
    <property type="protein sequence ID" value="PQA55663.1"/>
    <property type="molecule type" value="Genomic_DNA"/>
</dbReference>
<protein>
    <submittedName>
        <fullName evidence="1">Uncharacterized protein</fullName>
    </submittedName>
</protein>
<accession>A0A2S7IIA0</accession>
<dbReference type="Proteomes" id="UP000239590">
    <property type="component" value="Unassembled WGS sequence"/>
</dbReference>
<evidence type="ECO:0000313" key="1">
    <source>
        <dbReference type="EMBL" id="PQA55663.1"/>
    </source>
</evidence>
<reference evidence="2" key="1">
    <citation type="submission" date="2018-02" db="EMBL/GenBank/DDBJ databases">
        <title>Genome sequencing of Solimonas sp. HR-BB.</title>
        <authorList>
            <person name="Lee Y."/>
            <person name="Jeon C.O."/>
        </authorList>
    </citation>
    <scope>NUCLEOTIDE SEQUENCE [LARGE SCALE GENOMIC DNA]</scope>
    <source>
        <strain evidence="2">HR-U</strain>
    </source>
</reference>
<gene>
    <name evidence="1" type="ORF">C5O19_19830</name>
</gene>
<keyword evidence="2" id="KW-1185">Reference proteome</keyword>
<proteinExistence type="predicted"/>
<comment type="caution">
    <text evidence="1">The sequence shown here is derived from an EMBL/GenBank/DDBJ whole genome shotgun (WGS) entry which is preliminary data.</text>
</comment>
<dbReference type="AlphaFoldDB" id="A0A2S7IIA0"/>
<sequence>MDQHELIADRTKKALAEIEKRGFVLGTPADETEQTTRKVVRLVSLMPMASPSDADSFQIVRVLDLALKTLPYIKVLKINVQIKR</sequence>
<name>A0A2S7IIA0_9BACT</name>
<evidence type="ECO:0000313" key="2">
    <source>
        <dbReference type="Proteomes" id="UP000239590"/>
    </source>
</evidence>